<comment type="similarity">
    <text evidence="2">Belongs to the bacterial solute-binding protein 8 family.</text>
</comment>
<dbReference type="Proteomes" id="UP001367513">
    <property type="component" value="Unassembled WGS sequence"/>
</dbReference>
<protein>
    <submittedName>
        <fullName evidence="7">ABC transporter substrate-binding protein</fullName>
    </submittedName>
</protein>
<dbReference type="SUPFAM" id="SSF53807">
    <property type="entry name" value="Helical backbone' metal receptor"/>
    <property type="match status" value="1"/>
</dbReference>
<keyword evidence="8" id="KW-1185">Reference proteome</keyword>
<dbReference type="PROSITE" id="PS50983">
    <property type="entry name" value="FE_B12_PBP"/>
    <property type="match status" value="1"/>
</dbReference>
<keyword evidence="4 5" id="KW-0732">Signal</keyword>
<dbReference type="RefSeq" id="WP_346101713.1">
    <property type="nucleotide sequence ID" value="NZ_BAAAOD010000001.1"/>
</dbReference>
<feature type="signal peptide" evidence="5">
    <location>
        <begin position="1"/>
        <end position="34"/>
    </location>
</feature>
<feature type="domain" description="Fe/B12 periplasmic-binding" evidence="6">
    <location>
        <begin position="57"/>
        <end position="314"/>
    </location>
</feature>
<evidence type="ECO:0000313" key="7">
    <source>
        <dbReference type="EMBL" id="MEK6465437.1"/>
    </source>
</evidence>
<evidence type="ECO:0000256" key="2">
    <source>
        <dbReference type="ARBA" id="ARBA00008814"/>
    </source>
</evidence>
<organism evidence="7 8">
    <name type="scientific">Pseudonocardia alni subsp. carboxydivorans</name>
    <dbReference type="NCBI Taxonomy" id="415010"/>
    <lineage>
        <taxon>Bacteria</taxon>
        <taxon>Bacillati</taxon>
        <taxon>Actinomycetota</taxon>
        <taxon>Actinomycetes</taxon>
        <taxon>Pseudonocardiales</taxon>
        <taxon>Pseudonocardiaceae</taxon>
        <taxon>Pseudonocardia</taxon>
    </lineage>
</organism>
<keyword evidence="3" id="KW-0813">Transport</keyword>
<sequence length="316" mass="33635">MEVATMVRARVVGLIATALAVVVLAGCGGAPAPAAAPTGATIEHRYGSTTVPAQVERVATVGWNDQDFVLGLGVVPVMTRSWFDAYWTFPWVQAVTKGAEVPQSGEDGIDLEAVAASRPDVIIAIYEDIDEDMYRTLSAIAPTVVQSAAYPPEKTPWDVQLLTTGRAIGREDLAEQRAAQVRDRIAAVRAAHPSFAGKVLVEDFGPENGGHYLIPAGDPRRALFDALGFATQEHSGDVSEERLDLLDRDVLFVNGATEQQMTASVPFARLGVVREGRTLYTTFSAPLGGALSYGGPDALLHAIDRLEPQLAAATTR</sequence>
<accession>A0ABU9AIM4</accession>
<name>A0ABU9AIM4_PSEA5</name>
<dbReference type="InterPro" id="IPR002491">
    <property type="entry name" value="ABC_transptr_periplasmic_BD"/>
</dbReference>
<dbReference type="PANTHER" id="PTHR30532:SF24">
    <property type="entry name" value="FERRIC ENTEROBACTIN-BINDING PERIPLASMIC PROTEIN FEPB"/>
    <property type="match status" value="1"/>
</dbReference>
<comment type="subcellular location">
    <subcellularLocation>
        <location evidence="1">Cell envelope</location>
    </subcellularLocation>
</comment>
<evidence type="ECO:0000259" key="6">
    <source>
        <dbReference type="PROSITE" id="PS50983"/>
    </source>
</evidence>
<reference evidence="7 8" key="1">
    <citation type="submission" date="2024-03" db="EMBL/GenBank/DDBJ databases">
        <title>Draft genome sequence of Pseudonocardia carboxydivorans JCM 14827.</title>
        <authorList>
            <person name="Duangmal K."/>
        </authorList>
    </citation>
    <scope>NUCLEOTIDE SEQUENCE [LARGE SCALE GENOMIC DNA]</scope>
    <source>
        <strain evidence="7 8">JCM 14827</strain>
    </source>
</reference>
<dbReference type="Gene3D" id="3.40.50.1980">
    <property type="entry name" value="Nitrogenase molybdenum iron protein domain"/>
    <property type="match status" value="2"/>
</dbReference>
<proteinExistence type="inferred from homology"/>
<evidence type="ECO:0000256" key="3">
    <source>
        <dbReference type="ARBA" id="ARBA00022448"/>
    </source>
</evidence>
<comment type="caution">
    <text evidence="7">The sequence shown here is derived from an EMBL/GenBank/DDBJ whole genome shotgun (WGS) entry which is preliminary data.</text>
</comment>
<evidence type="ECO:0000256" key="5">
    <source>
        <dbReference type="SAM" id="SignalP"/>
    </source>
</evidence>
<dbReference type="EMBL" id="JBBPIX010000008">
    <property type="protein sequence ID" value="MEK6465437.1"/>
    <property type="molecule type" value="Genomic_DNA"/>
</dbReference>
<evidence type="ECO:0000256" key="4">
    <source>
        <dbReference type="ARBA" id="ARBA00022729"/>
    </source>
</evidence>
<evidence type="ECO:0000313" key="8">
    <source>
        <dbReference type="Proteomes" id="UP001367513"/>
    </source>
</evidence>
<feature type="chain" id="PRO_5045569846" evidence="5">
    <location>
        <begin position="35"/>
        <end position="316"/>
    </location>
</feature>
<dbReference type="InterPro" id="IPR051313">
    <property type="entry name" value="Bact_iron-sidero_bind"/>
</dbReference>
<dbReference type="PANTHER" id="PTHR30532">
    <property type="entry name" value="IRON III DICITRATE-BINDING PERIPLASMIC PROTEIN"/>
    <property type="match status" value="1"/>
</dbReference>
<gene>
    <name evidence="7" type="ORF">WG925_16960</name>
</gene>
<evidence type="ECO:0000256" key="1">
    <source>
        <dbReference type="ARBA" id="ARBA00004196"/>
    </source>
</evidence>
<dbReference type="Pfam" id="PF01497">
    <property type="entry name" value="Peripla_BP_2"/>
    <property type="match status" value="1"/>
</dbReference>